<keyword evidence="2" id="KW-0732">Signal</keyword>
<evidence type="ECO:0000313" key="4">
    <source>
        <dbReference type="Proteomes" id="UP000532746"/>
    </source>
</evidence>
<reference evidence="3 4" key="1">
    <citation type="submission" date="2020-08" db="EMBL/GenBank/DDBJ databases">
        <title>Genomic Encyclopedia of Type Strains, Phase IV (KMG-IV): sequencing the most valuable type-strain genomes for metagenomic binning, comparative biology and taxonomic classification.</title>
        <authorList>
            <person name="Goeker M."/>
        </authorList>
    </citation>
    <scope>NUCLEOTIDE SEQUENCE [LARGE SCALE GENOMIC DNA]</scope>
    <source>
        <strain evidence="3 4">DSM 26718</strain>
    </source>
</reference>
<dbReference type="EMBL" id="JACHGG010000002">
    <property type="protein sequence ID" value="MBB6059258.1"/>
    <property type="molecule type" value="Genomic_DNA"/>
</dbReference>
<keyword evidence="1" id="KW-0802">TPR repeat</keyword>
<feature type="signal peptide" evidence="2">
    <location>
        <begin position="1"/>
        <end position="19"/>
    </location>
</feature>
<dbReference type="AlphaFoldDB" id="A0A7W9WBR1"/>
<feature type="repeat" description="TPR" evidence="1">
    <location>
        <begin position="213"/>
        <end position="246"/>
    </location>
</feature>
<protein>
    <submittedName>
        <fullName evidence="3">Tetratricopeptide (TPR) repeat protein</fullName>
    </submittedName>
</protein>
<dbReference type="Gene3D" id="1.25.40.10">
    <property type="entry name" value="Tetratricopeptide repeat domain"/>
    <property type="match status" value="1"/>
</dbReference>
<dbReference type="Proteomes" id="UP000532746">
    <property type="component" value="Unassembled WGS sequence"/>
</dbReference>
<organism evidence="3 4">
    <name type="scientific">Hymenobacter luteus</name>
    <dbReference type="NCBI Taxonomy" id="1411122"/>
    <lineage>
        <taxon>Bacteria</taxon>
        <taxon>Pseudomonadati</taxon>
        <taxon>Bacteroidota</taxon>
        <taxon>Cytophagia</taxon>
        <taxon>Cytophagales</taxon>
        <taxon>Hymenobacteraceae</taxon>
        <taxon>Hymenobacter</taxon>
    </lineage>
</organism>
<proteinExistence type="predicted"/>
<accession>A0A7W9WBR1</accession>
<gene>
    <name evidence="3" type="ORF">HNQ93_002104</name>
</gene>
<evidence type="ECO:0000256" key="2">
    <source>
        <dbReference type="SAM" id="SignalP"/>
    </source>
</evidence>
<evidence type="ECO:0000313" key="3">
    <source>
        <dbReference type="EMBL" id="MBB6059258.1"/>
    </source>
</evidence>
<dbReference type="PROSITE" id="PS50005">
    <property type="entry name" value="TPR"/>
    <property type="match status" value="1"/>
</dbReference>
<dbReference type="Pfam" id="PF14559">
    <property type="entry name" value="TPR_19"/>
    <property type="match status" value="1"/>
</dbReference>
<keyword evidence="4" id="KW-1185">Reference proteome</keyword>
<dbReference type="SUPFAM" id="SSF48452">
    <property type="entry name" value="TPR-like"/>
    <property type="match status" value="1"/>
</dbReference>
<sequence>MRIPFIVIGLLLAAGSGFAQTFQIDYRRAMQTQDTAKVRKVLAAWQRKEPQNPDLFVARFNYLLRKAYRVEVSTSQATGRGLAIQQKDGKPAGSINEGYEPQLLEAARATLREGIKLASERLDMRFGLARTYELTHEPDHEVAVLATALADHKASGKPWRWSEGKALPAPETVFLPESLEEYMLPYWQANTPADAEVARRLAELINQYYPESSLGPFNLGMYYSLQQQPDKAYPLFQQAHSRRPNDWQTLANLTRLAINMNRKAEAQQYLASLQKLPAGRPAAADLGKEVRKMK</sequence>
<comment type="caution">
    <text evidence="3">The sequence shown here is derived from an EMBL/GenBank/DDBJ whole genome shotgun (WGS) entry which is preliminary data.</text>
</comment>
<evidence type="ECO:0000256" key="1">
    <source>
        <dbReference type="PROSITE-ProRule" id="PRU00339"/>
    </source>
</evidence>
<dbReference type="InterPro" id="IPR011990">
    <property type="entry name" value="TPR-like_helical_dom_sf"/>
</dbReference>
<name>A0A7W9WBR1_9BACT</name>
<dbReference type="InterPro" id="IPR019734">
    <property type="entry name" value="TPR_rpt"/>
</dbReference>
<dbReference type="RefSeq" id="WP_183402617.1">
    <property type="nucleotide sequence ID" value="NZ_JACHGG010000002.1"/>
</dbReference>
<feature type="chain" id="PRO_5031540463" evidence="2">
    <location>
        <begin position="20"/>
        <end position="294"/>
    </location>
</feature>